<protein>
    <submittedName>
        <fullName evidence="2">Spore photoproduct lyase</fullName>
    </submittedName>
</protein>
<gene>
    <name evidence="2" type="primary">splB</name>
    <name evidence="3" type="ORF">GCM10007888_21310</name>
    <name evidence="2" type="ORF">MOX02_30500</name>
</gene>
<evidence type="ECO:0000313" key="2">
    <source>
        <dbReference type="EMBL" id="GEP05012.1"/>
    </source>
</evidence>
<accession>A0A512J514</accession>
<reference evidence="5" key="2">
    <citation type="journal article" date="2019" name="Int. J. Syst. Evol. Microbiol.">
        <title>The Global Catalogue of Microorganisms (GCM) 10K type strain sequencing project: providing services to taxonomists for standard genome sequencing and annotation.</title>
        <authorList>
            <consortium name="The Broad Institute Genomics Platform"/>
            <consortium name="The Broad Institute Genome Sequencing Center for Infectious Disease"/>
            <person name="Wu L."/>
            <person name="Ma J."/>
        </authorList>
    </citation>
    <scope>NUCLEOTIDE SEQUENCE [LARGE SCALE GENOMIC DNA]</scope>
    <source>
        <strain evidence="5">NBRC 107715</strain>
    </source>
</reference>
<dbReference type="InterPro" id="IPR049539">
    <property type="entry name" value="SPL"/>
</dbReference>
<proteinExistence type="predicted"/>
<sequence>MPGMDSLDLRPPDAPAARPAREPAARPARLWRPRRVLVTPAALDHAHGRMMLARLEGLGLPVERLPANRLTGLRDADPRRAYAEAKATLALVVAPPTKLRLQPIPPSADWRFDLAEGCPAHCQYCYLAGSLSGPPVTRVYANLDAILGNLAAYAGRGAVTSASAERAAEGTTFEASCYTDPLGIEHLTGSLGAAIRHFGAWDAPVQLRATTKFAAVEPLLGLPHNRRTRLRFSVNARQAARYEGGTAPLAERLRALGAAARAGYPVGLTIAPILAFAGWREAYGALIADAARELAGVTDLDLTAELITHRFTPGSKAVLEGWYPGSDLPMDEAARSRKLTKFGGAKYVYPKDLMAEMRGSLTALLARDLPAARVLYWT</sequence>
<dbReference type="GO" id="GO:0003913">
    <property type="term" value="F:DNA photolyase activity"/>
    <property type="evidence" value="ECO:0007669"/>
    <property type="project" value="TreeGrafter"/>
</dbReference>
<organism evidence="2 4">
    <name type="scientific">Methylobacterium oxalidis</name>
    <dbReference type="NCBI Taxonomy" id="944322"/>
    <lineage>
        <taxon>Bacteria</taxon>
        <taxon>Pseudomonadati</taxon>
        <taxon>Pseudomonadota</taxon>
        <taxon>Alphaproteobacteria</taxon>
        <taxon>Hyphomicrobiales</taxon>
        <taxon>Methylobacteriaceae</taxon>
        <taxon>Methylobacterium</taxon>
    </lineage>
</organism>
<evidence type="ECO:0000256" key="1">
    <source>
        <dbReference type="SAM" id="MobiDB-lite"/>
    </source>
</evidence>
<dbReference type="Proteomes" id="UP000321960">
    <property type="component" value="Unassembled WGS sequence"/>
</dbReference>
<keyword evidence="2" id="KW-0456">Lyase</keyword>
<evidence type="ECO:0000313" key="5">
    <source>
        <dbReference type="Proteomes" id="UP001156856"/>
    </source>
</evidence>
<evidence type="ECO:0000313" key="3">
    <source>
        <dbReference type="EMBL" id="GLS63750.1"/>
    </source>
</evidence>
<comment type="caution">
    <text evidence="2">The sequence shown here is derived from an EMBL/GenBank/DDBJ whole genome shotgun (WGS) entry which is preliminary data.</text>
</comment>
<dbReference type="GO" id="GO:0051539">
    <property type="term" value="F:4 iron, 4 sulfur cluster binding"/>
    <property type="evidence" value="ECO:0007669"/>
    <property type="project" value="TreeGrafter"/>
</dbReference>
<dbReference type="AlphaFoldDB" id="A0A512J514"/>
<reference evidence="3" key="1">
    <citation type="journal article" date="2014" name="Int. J. Syst. Evol. Microbiol.">
        <title>Complete genome of a new Firmicutes species belonging to the dominant human colonic microbiota ('Ruminococcus bicirculans') reveals two chromosomes and a selective capacity to utilize plant glucans.</title>
        <authorList>
            <consortium name="NISC Comparative Sequencing Program"/>
            <person name="Wegmann U."/>
            <person name="Louis P."/>
            <person name="Goesmann A."/>
            <person name="Henrissat B."/>
            <person name="Duncan S.H."/>
            <person name="Flint H.J."/>
        </authorList>
    </citation>
    <scope>NUCLEOTIDE SEQUENCE</scope>
    <source>
        <strain evidence="3">NBRC 107715</strain>
    </source>
</reference>
<dbReference type="Gene3D" id="3.80.30.30">
    <property type="match status" value="1"/>
</dbReference>
<evidence type="ECO:0000313" key="4">
    <source>
        <dbReference type="Proteomes" id="UP000321960"/>
    </source>
</evidence>
<dbReference type="Pfam" id="PF20903">
    <property type="entry name" value="SPL"/>
    <property type="match status" value="1"/>
</dbReference>
<reference evidence="3" key="4">
    <citation type="submission" date="2023-01" db="EMBL/GenBank/DDBJ databases">
        <title>Draft genome sequence of Methylobacterium oxalidis strain NBRC 107715.</title>
        <authorList>
            <person name="Sun Q."/>
            <person name="Mori K."/>
        </authorList>
    </citation>
    <scope>NUCLEOTIDE SEQUENCE</scope>
    <source>
        <strain evidence="3">NBRC 107715</strain>
    </source>
</reference>
<feature type="region of interest" description="Disordered" evidence="1">
    <location>
        <begin position="1"/>
        <end position="26"/>
    </location>
</feature>
<dbReference type="GO" id="GO:0042601">
    <property type="term" value="C:endospore-forming forespore"/>
    <property type="evidence" value="ECO:0007669"/>
    <property type="project" value="TreeGrafter"/>
</dbReference>
<keyword evidence="5" id="KW-1185">Reference proteome</keyword>
<dbReference type="Proteomes" id="UP001156856">
    <property type="component" value="Unassembled WGS sequence"/>
</dbReference>
<dbReference type="Gene3D" id="3.40.50.12110">
    <property type="match status" value="1"/>
</dbReference>
<dbReference type="EMBL" id="BSPK01000026">
    <property type="protein sequence ID" value="GLS63750.1"/>
    <property type="molecule type" value="Genomic_DNA"/>
</dbReference>
<name>A0A512J514_9HYPH</name>
<dbReference type="PANTHER" id="PTHR37822:SF2">
    <property type="entry name" value="SPORE PHOTOPRODUCT LYASE"/>
    <property type="match status" value="1"/>
</dbReference>
<reference evidence="2 4" key="3">
    <citation type="submission" date="2019-07" db="EMBL/GenBank/DDBJ databases">
        <title>Whole genome shotgun sequence of Methylobacterium oxalidis NBRC 107715.</title>
        <authorList>
            <person name="Hosoyama A."/>
            <person name="Uohara A."/>
            <person name="Ohji S."/>
            <person name="Ichikawa N."/>
        </authorList>
    </citation>
    <scope>NUCLEOTIDE SEQUENCE [LARGE SCALE GENOMIC DNA]</scope>
    <source>
        <strain evidence="2 4">NBRC 107715</strain>
    </source>
</reference>
<dbReference type="PANTHER" id="PTHR37822">
    <property type="entry name" value="SPORE PHOTOPRODUCT LYASE-RELATED"/>
    <property type="match status" value="1"/>
</dbReference>
<dbReference type="GO" id="GO:1904047">
    <property type="term" value="F:S-adenosyl-L-methionine binding"/>
    <property type="evidence" value="ECO:0007669"/>
    <property type="project" value="TreeGrafter"/>
</dbReference>
<dbReference type="EMBL" id="BJZU01000060">
    <property type="protein sequence ID" value="GEP05012.1"/>
    <property type="molecule type" value="Genomic_DNA"/>
</dbReference>